<dbReference type="EMBL" id="WWEO01000039">
    <property type="protein sequence ID" value="NCD68693.1"/>
    <property type="molecule type" value="Genomic_DNA"/>
</dbReference>
<dbReference type="Pfam" id="PF12802">
    <property type="entry name" value="MarR_2"/>
    <property type="match status" value="1"/>
</dbReference>
<dbReference type="Proteomes" id="UP000638732">
    <property type="component" value="Unassembled WGS sequence"/>
</dbReference>
<evidence type="ECO:0000256" key="3">
    <source>
        <dbReference type="ARBA" id="ARBA00023163"/>
    </source>
</evidence>
<reference evidence="5" key="1">
    <citation type="submission" date="2020-01" db="EMBL/GenBank/DDBJ databases">
        <authorList>
            <person name="Seo Y.L."/>
        </authorList>
    </citation>
    <scope>NUCLEOTIDE SEQUENCE</scope>
    <source>
        <strain evidence="5">R11</strain>
    </source>
</reference>
<keyword evidence="6" id="KW-1185">Reference proteome</keyword>
<reference evidence="5" key="2">
    <citation type="submission" date="2020-10" db="EMBL/GenBank/DDBJ databases">
        <title>Mucilaginibacter sp. nov., isolated from soil.</title>
        <authorList>
            <person name="Jeon C.O."/>
        </authorList>
    </citation>
    <scope>NUCLEOTIDE SEQUENCE</scope>
    <source>
        <strain evidence="5">R11</strain>
    </source>
</reference>
<feature type="domain" description="HTH marR-type" evidence="4">
    <location>
        <begin position="4"/>
        <end position="136"/>
    </location>
</feature>
<dbReference type="SMART" id="SM00347">
    <property type="entry name" value="HTH_MARR"/>
    <property type="match status" value="1"/>
</dbReference>
<dbReference type="PROSITE" id="PS50995">
    <property type="entry name" value="HTH_MARR_2"/>
    <property type="match status" value="1"/>
</dbReference>
<organism evidence="5 6">
    <name type="scientific">Mucilaginibacter agri</name>
    <dbReference type="NCBI Taxonomy" id="2695265"/>
    <lineage>
        <taxon>Bacteria</taxon>
        <taxon>Pseudomonadati</taxon>
        <taxon>Bacteroidota</taxon>
        <taxon>Sphingobacteriia</taxon>
        <taxon>Sphingobacteriales</taxon>
        <taxon>Sphingobacteriaceae</taxon>
        <taxon>Mucilaginibacter</taxon>
    </lineage>
</organism>
<evidence type="ECO:0000259" key="4">
    <source>
        <dbReference type="PROSITE" id="PS50995"/>
    </source>
</evidence>
<accession>A0A966DR59</accession>
<evidence type="ECO:0000256" key="2">
    <source>
        <dbReference type="ARBA" id="ARBA00023125"/>
    </source>
</evidence>
<gene>
    <name evidence="5" type="ORF">GSY63_04925</name>
</gene>
<dbReference type="InterPro" id="IPR000835">
    <property type="entry name" value="HTH_MarR-typ"/>
</dbReference>
<dbReference type="InterPro" id="IPR036390">
    <property type="entry name" value="WH_DNA-bd_sf"/>
</dbReference>
<dbReference type="Gene3D" id="1.10.10.10">
    <property type="entry name" value="Winged helix-like DNA-binding domain superfamily/Winged helix DNA-binding domain"/>
    <property type="match status" value="1"/>
</dbReference>
<comment type="caution">
    <text evidence="5">The sequence shown here is derived from an EMBL/GenBank/DDBJ whole genome shotgun (WGS) entry which is preliminary data.</text>
</comment>
<evidence type="ECO:0000313" key="6">
    <source>
        <dbReference type="Proteomes" id="UP000638732"/>
    </source>
</evidence>
<keyword evidence="2" id="KW-0238">DNA-binding</keyword>
<dbReference type="AlphaFoldDB" id="A0A966DR59"/>
<name>A0A966DR59_9SPHI</name>
<dbReference type="GO" id="GO:0003700">
    <property type="term" value="F:DNA-binding transcription factor activity"/>
    <property type="evidence" value="ECO:0007669"/>
    <property type="project" value="InterPro"/>
</dbReference>
<keyword evidence="3" id="KW-0804">Transcription</keyword>
<evidence type="ECO:0000256" key="1">
    <source>
        <dbReference type="ARBA" id="ARBA00023015"/>
    </source>
</evidence>
<dbReference type="PANTHER" id="PTHR42756:SF1">
    <property type="entry name" value="TRANSCRIPTIONAL REPRESSOR OF EMRAB OPERON"/>
    <property type="match status" value="1"/>
</dbReference>
<protein>
    <submittedName>
        <fullName evidence="5">MarR family transcriptional regulator</fullName>
    </submittedName>
</protein>
<dbReference type="RefSeq" id="WP_166584716.1">
    <property type="nucleotide sequence ID" value="NZ_WWEO01000039.1"/>
</dbReference>
<dbReference type="PRINTS" id="PR00598">
    <property type="entry name" value="HTHMARR"/>
</dbReference>
<dbReference type="SUPFAM" id="SSF46785">
    <property type="entry name" value="Winged helix' DNA-binding domain"/>
    <property type="match status" value="1"/>
</dbReference>
<dbReference type="GO" id="GO:0003677">
    <property type="term" value="F:DNA binding"/>
    <property type="evidence" value="ECO:0007669"/>
    <property type="project" value="UniProtKB-KW"/>
</dbReference>
<evidence type="ECO:0000313" key="5">
    <source>
        <dbReference type="EMBL" id="NCD68693.1"/>
    </source>
</evidence>
<dbReference type="PANTHER" id="PTHR42756">
    <property type="entry name" value="TRANSCRIPTIONAL REGULATOR, MARR"/>
    <property type="match status" value="1"/>
</dbReference>
<keyword evidence="1" id="KW-0805">Transcription regulation</keyword>
<dbReference type="InterPro" id="IPR036388">
    <property type="entry name" value="WH-like_DNA-bd_sf"/>
</dbReference>
<sequence>MDITEPISRKLLHLGRIYLHALAKQVDHLDINRYHDFLTLIYLHNGQLTQKALGQLLDKDKSSLVSIIDLLTEKGYVYREINPADRREQLLKITAKAEQEVPEIIKAFEGINNSTTENISAADLKTFNRVLAQMEENLRAHTLTETNVETKS</sequence>
<proteinExistence type="predicted"/>